<evidence type="ECO:0008006" key="4">
    <source>
        <dbReference type="Google" id="ProtNLM"/>
    </source>
</evidence>
<keyword evidence="3" id="KW-1185">Reference proteome</keyword>
<dbReference type="EMBL" id="APRN01000038">
    <property type="protein sequence ID" value="ENX56160.1"/>
    <property type="molecule type" value="Genomic_DNA"/>
</dbReference>
<name>N9SYM1_9GAMM</name>
<dbReference type="PATRIC" id="fig|1217700.3.peg.3171"/>
<organism evidence="2 3">
    <name type="scientific">Acinetobacter higginsii</name>
    <dbReference type="NCBI Taxonomy" id="70347"/>
    <lineage>
        <taxon>Bacteria</taxon>
        <taxon>Pseudomonadati</taxon>
        <taxon>Pseudomonadota</taxon>
        <taxon>Gammaproteobacteria</taxon>
        <taxon>Moraxellales</taxon>
        <taxon>Moraxellaceae</taxon>
        <taxon>Acinetobacter</taxon>
    </lineage>
</organism>
<reference evidence="2 3" key="1">
    <citation type="submission" date="2013-02" db="EMBL/GenBank/DDBJ databases">
        <title>The Genome Sequence of Acinetobacter sp. CIP 70.18.</title>
        <authorList>
            <consortium name="The Broad Institute Genome Sequencing Platform"/>
            <consortium name="The Broad Institute Genome Sequencing Center for Infectious Disease"/>
            <person name="Cerqueira G."/>
            <person name="Feldgarden M."/>
            <person name="Courvalin P."/>
            <person name="Perichon B."/>
            <person name="Grillot-Courvalin C."/>
            <person name="Clermont D."/>
            <person name="Rocha E."/>
            <person name="Yoon E.-J."/>
            <person name="Nemec A."/>
            <person name="Walker B."/>
            <person name="Young S.K."/>
            <person name="Zeng Q."/>
            <person name="Gargeya S."/>
            <person name="Fitzgerald M."/>
            <person name="Haas B."/>
            <person name="Abouelleil A."/>
            <person name="Alvarado L."/>
            <person name="Arachchi H.M."/>
            <person name="Berlin A.M."/>
            <person name="Chapman S.B."/>
            <person name="Dewar J."/>
            <person name="Goldberg J."/>
            <person name="Griggs A."/>
            <person name="Gujja S."/>
            <person name="Hansen M."/>
            <person name="Howarth C."/>
            <person name="Imamovic A."/>
            <person name="Larimer J."/>
            <person name="McCowan C."/>
            <person name="Murphy C."/>
            <person name="Neiman D."/>
            <person name="Pearson M."/>
            <person name="Priest M."/>
            <person name="Roberts A."/>
            <person name="Saif S."/>
            <person name="Shea T."/>
            <person name="Sisk P."/>
            <person name="Sykes S."/>
            <person name="Wortman J."/>
            <person name="Nusbaum C."/>
            <person name="Birren B."/>
        </authorList>
    </citation>
    <scope>NUCLEOTIDE SEQUENCE [LARGE SCALE GENOMIC DNA]</scope>
    <source>
        <strain evidence="2 3">CIP 70.18</strain>
    </source>
</reference>
<gene>
    <name evidence="2" type="ORF">F902_03257</name>
</gene>
<sequence>MKIPVSQGVMTGTTQRVGDAANPGGYRPDNAAMGVFSAIMGRQQQVWQKERAQEENSAKLQLDDVLTTDFSNKVTDLKNQVGNGALSAEQANQDLTTWSNERYSQLEEGLPQHAKPQLKNYWAQSVNNQRGAFFPLQLKADEQKGVELVDRAFGISTRLPTQERETYFKTYLDNAPISEADKSQYMQKLRTESNKIDIEGRITSAINSNNIEDLNALTTDLDKGAYGYLSGGQAQDYKASISSKIHTLQSRQQIEENKRVTESNKVFTDFKQAVLTGRNLDPSFVDNVRTAVSGTANQADFDFYVGHSGNFQKFSKLSTTEQLKMLNDQKALLKNTSSADPVREEKVLNVYQSIYDEKIKLAKDNPSQILAENGIQLPEINTSLIKVNPQGLAKNLVTVGTYQLAMKKDDANIAIKPISTDQLPQAIEDFDKSSADQKLNFISNLLGQAKGITGGKQIWQETLKQLGGGSLNYVKAGTARLNDFRSTEGRELATSIISGTQLLKNKQFTMPKEADLRAAFNDYVGQTITGTSANDAYEVFKAVYADTMFARGASHAKADDVPNSEITKFALGFTTGGIYDQDGSFDNYMRGKYQAWKVTKPYGMTDQAFEARLEKGYATIAQQTGLKVAYLKQLRLKQTKNPNQQTGEIQYDLVDLQEKPLISNNAVWRIKFAGVTK</sequence>
<evidence type="ECO:0000256" key="1">
    <source>
        <dbReference type="SAM" id="MobiDB-lite"/>
    </source>
</evidence>
<protein>
    <recommendedName>
        <fullName evidence="4">Methyl-coenzyme M reductase</fullName>
    </recommendedName>
</protein>
<evidence type="ECO:0000313" key="2">
    <source>
        <dbReference type="EMBL" id="ENX56160.1"/>
    </source>
</evidence>
<dbReference type="HOGENOM" id="CLU_406911_0_0_6"/>
<comment type="caution">
    <text evidence="2">The sequence shown here is derived from an EMBL/GenBank/DDBJ whole genome shotgun (WGS) entry which is preliminary data.</text>
</comment>
<dbReference type="OrthoDB" id="6766629at2"/>
<feature type="region of interest" description="Disordered" evidence="1">
    <location>
        <begin position="1"/>
        <end position="25"/>
    </location>
</feature>
<dbReference type="RefSeq" id="WP_005204950.1">
    <property type="nucleotide sequence ID" value="NZ_KB850072.1"/>
</dbReference>
<evidence type="ECO:0000313" key="3">
    <source>
        <dbReference type="Proteomes" id="UP000013084"/>
    </source>
</evidence>
<proteinExistence type="predicted"/>
<dbReference type="AlphaFoldDB" id="N9SYM1"/>
<accession>N9SYM1</accession>
<dbReference type="Proteomes" id="UP000013084">
    <property type="component" value="Unassembled WGS sequence"/>
</dbReference>